<gene>
    <name evidence="2" type="ORF">CCAP1982_LOCUS14055</name>
</gene>
<organism evidence="2 3">
    <name type="scientific">Ceratitis capitata</name>
    <name type="common">Mediterranean fruit fly</name>
    <name type="synonym">Tephritis capitata</name>
    <dbReference type="NCBI Taxonomy" id="7213"/>
    <lineage>
        <taxon>Eukaryota</taxon>
        <taxon>Metazoa</taxon>
        <taxon>Ecdysozoa</taxon>
        <taxon>Arthropoda</taxon>
        <taxon>Hexapoda</taxon>
        <taxon>Insecta</taxon>
        <taxon>Pterygota</taxon>
        <taxon>Neoptera</taxon>
        <taxon>Endopterygota</taxon>
        <taxon>Diptera</taxon>
        <taxon>Brachycera</taxon>
        <taxon>Muscomorpha</taxon>
        <taxon>Tephritoidea</taxon>
        <taxon>Tephritidae</taxon>
        <taxon>Ceratitis</taxon>
        <taxon>Ceratitis</taxon>
    </lineage>
</organism>
<sequence>MSRDALDAPNLVTNTQFGLPAVGRSVGRSVGKHCNTNKVEALVQLADWWCCAASAINVKTSLFLVFFFFFFQRKYASVCIFALQLLVGPEARDWLYFCMHKIDFCSNILSACNMLWCGFAGR</sequence>
<protein>
    <submittedName>
        <fullName evidence="2">(Mediterranean fruit fly) hypothetical protein</fullName>
    </submittedName>
</protein>
<dbReference type="Proteomes" id="UP000606786">
    <property type="component" value="Unassembled WGS sequence"/>
</dbReference>
<keyword evidence="1" id="KW-0472">Membrane</keyword>
<name>A0A811V7W8_CERCA</name>
<dbReference type="EMBL" id="CAJHJT010000034">
    <property type="protein sequence ID" value="CAD7005703.1"/>
    <property type="molecule type" value="Genomic_DNA"/>
</dbReference>
<keyword evidence="1" id="KW-0812">Transmembrane</keyword>
<keyword evidence="1" id="KW-1133">Transmembrane helix</keyword>
<accession>A0A811V7W8</accession>
<comment type="caution">
    <text evidence="2">The sequence shown here is derived from an EMBL/GenBank/DDBJ whole genome shotgun (WGS) entry which is preliminary data.</text>
</comment>
<proteinExistence type="predicted"/>
<keyword evidence="3" id="KW-1185">Reference proteome</keyword>
<evidence type="ECO:0000313" key="3">
    <source>
        <dbReference type="Proteomes" id="UP000606786"/>
    </source>
</evidence>
<evidence type="ECO:0000313" key="2">
    <source>
        <dbReference type="EMBL" id="CAD7005703.1"/>
    </source>
</evidence>
<reference evidence="2" key="1">
    <citation type="submission" date="2020-11" db="EMBL/GenBank/DDBJ databases">
        <authorList>
            <person name="Whitehead M."/>
        </authorList>
    </citation>
    <scope>NUCLEOTIDE SEQUENCE</scope>
    <source>
        <strain evidence="2">EGII</strain>
    </source>
</reference>
<dbReference type="AlphaFoldDB" id="A0A811V7W8"/>
<feature type="transmembrane region" description="Helical" evidence="1">
    <location>
        <begin position="46"/>
        <end position="71"/>
    </location>
</feature>
<evidence type="ECO:0000256" key="1">
    <source>
        <dbReference type="SAM" id="Phobius"/>
    </source>
</evidence>